<comment type="caution">
    <text evidence="1">The sequence shown here is derived from an EMBL/GenBank/DDBJ whole genome shotgun (WGS) entry which is preliminary data.</text>
</comment>
<name>R9GLP7_9SPHI</name>
<accession>R9GLP7</accession>
<dbReference type="STRING" id="1150600.ADIARSV_4098"/>
<dbReference type="Proteomes" id="UP000014174">
    <property type="component" value="Unassembled WGS sequence"/>
</dbReference>
<organism evidence="1 2">
    <name type="scientific">Arcticibacter svalbardensis MN12-7</name>
    <dbReference type="NCBI Taxonomy" id="1150600"/>
    <lineage>
        <taxon>Bacteria</taxon>
        <taxon>Pseudomonadati</taxon>
        <taxon>Bacteroidota</taxon>
        <taxon>Sphingobacteriia</taxon>
        <taxon>Sphingobacteriales</taxon>
        <taxon>Sphingobacteriaceae</taxon>
        <taxon>Arcticibacter</taxon>
    </lineage>
</organism>
<dbReference type="AlphaFoldDB" id="R9GLP7"/>
<proteinExistence type="predicted"/>
<dbReference type="EMBL" id="AQPN01000144">
    <property type="protein sequence ID" value="EOR92747.1"/>
    <property type="molecule type" value="Genomic_DNA"/>
</dbReference>
<protein>
    <submittedName>
        <fullName evidence="1">Uncharacterized protein</fullName>
    </submittedName>
</protein>
<evidence type="ECO:0000313" key="2">
    <source>
        <dbReference type="Proteomes" id="UP000014174"/>
    </source>
</evidence>
<reference evidence="1 2" key="1">
    <citation type="journal article" date="2013" name="Genome Announc.">
        <title>Draft Genome Sequence of Arcticibacter svalbardensis Strain MN12-7T, a Member of the Family Sphingobacteriaceae Isolated from an Arctic Soil Sample.</title>
        <authorList>
            <person name="Shivaji S."/>
            <person name="Ara S."/>
            <person name="Prasad S."/>
            <person name="Manasa B.P."/>
            <person name="Begum Z."/>
            <person name="Singh A."/>
            <person name="Kumar Pinnaka A."/>
        </authorList>
    </citation>
    <scope>NUCLEOTIDE SEQUENCE [LARGE SCALE GENOMIC DNA]</scope>
    <source>
        <strain evidence="1 2">MN12-7</strain>
    </source>
</reference>
<sequence length="226" mass="26388">MLGTVNWKYMSNIEATELFKGYKERLIHCCSIERFEEVYVGSHYMLDTEFKDLNKEIFKTIKQNSGVEIMATLKEFKDYVHYQHIVNFNSPNKYGKKSAEKYLKLYNLLVDYIKEADADAVPVVNVNQVKTFKKPKLSEYNKPSVNSKQVLILMKYFRENNLTNKEITDTALAECFGTLTGYSGDQLRKDFVSFNKEEILFKSDELDTLKAIFIKMSKDLSKLQLK</sequence>
<keyword evidence="2" id="KW-1185">Reference proteome</keyword>
<gene>
    <name evidence="1" type="ORF">ADIARSV_4098</name>
</gene>
<evidence type="ECO:0000313" key="1">
    <source>
        <dbReference type="EMBL" id="EOR92747.1"/>
    </source>
</evidence>